<evidence type="ECO:0000256" key="3">
    <source>
        <dbReference type="ARBA" id="ARBA00022970"/>
    </source>
</evidence>
<keyword evidence="2 6" id="KW-0812">Transmembrane</keyword>
<dbReference type="GO" id="GO:0016020">
    <property type="term" value="C:membrane"/>
    <property type="evidence" value="ECO:0007669"/>
    <property type="project" value="UniProtKB-SubCell"/>
</dbReference>
<proteinExistence type="predicted"/>
<evidence type="ECO:0000256" key="4">
    <source>
        <dbReference type="ARBA" id="ARBA00022989"/>
    </source>
</evidence>
<evidence type="ECO:0000259" key="7">
    <source>
        <dbReference type="Pfam" id="PF01490"/>
    </source>
</evidence>
<evidence type="ECO:0000256" key="5">
    <source>
        <dbReference type="ARBA" id="ARBA00023136"/>
    </source>
</evidence>
<dbReference type="AlphaFoldDB" id="A0A9R1QS19"/>
<accession>A0A9R1QS19</accession>
<dbReference type="Pfam" id="PF01490">
    <property type="entry name" value="Aa_trans"/>
    <property type="match status" value="1"/>
</dbReference>
<evidence type="ECO:0000313" key="8">
    <source>
        <dbReference type="EMBL" id="VAH82516.1"/>
    </source>
</evidence>
<dbReference type="GO" id="GO:0006865">
    <property type="term" value="P:amino acid transport"/>
    <property type="evidence" value="ECO:0007669"/>
    <property type="project" value="UniProtKB-KW"/>
</dbReference>
<sequence length="119" mass="13359">MSREKGCETLMEKDGGNLMEKGREKLAVEIVGKGGRKGAYQVYAQPVFVCYEKRLRTRYPDATFFHRELVVRLLGRRGAPRLTMCKLVLRTAFVAATMVMSLMFSFFNAILGLLGAAAF</sequence>
<dbReference type="EMBL" id="LT934116">
    <property type="protein sequence ID" value="VAH82516.1"/>
    <property type="molecule type" value="Genomic_DNA"/>
</dbReference>
<protein>
    <recommendedName>
        <fullName evidence="7">Amino acid transporter transmembrane domain-containing protein</fullName>
    </recommendedName>
</protein>
<dbReference type="Proteomes" id="UP000324705">
    <property type="component" value="Chromosome 3B"/>
</dbReference>
<reference evidence="8 9" key="1">
    <citation type="submission" date="2017-09" db="EMBL/GenBank/DDBJ databases">
        <authorList>
            <consortium name="International Durum Wheat Genome Sequencing Consortium (IDWGSC)"/>
            <person name="Milanesi L."/>
        </authorList>
    </citation>
    <scope>NUCLEOTIDE SEQUENCE [LARGE SCALE GENOMIC DNA]</scope>
    <source>
        <strain evidence="9">cv. Svevo</strain>
    </source>
</reference>
<keyword evidence="5 6" id="KW-0472">Membrane</keyword>
<evidence type="ECO:0000313" key="9">
    <source>
        <dbReference type="Proteomes" id="UP000324705"/>
    </source>
</evidence>
<comment type="subcellular location">
    <subcellularLocation>
        <location evidence="1">Membrane</location>
    </subcellularLocation>
</comment>
<evidence type="ECO:0000256" key="6">
    <source>
        <dbReference type="SAM" id="Phobius"/>
    </source>
</evidence>
<keyword evidence="9" id="KW-1185">Reference proteome</keyword>
<keyword evidence="4 6" id="KW-1133">Transmembrane helix</keyword>
<keyword evidence="3" id="KW-0813">Transport</keyword>
<gene>
    <name evidence="8" type="ORF">TRITD_3Bv1G216460</name>
</gene>
<dbReference type="InterPro" id="IPR013057">
    <property type="entry name" value="AA_transpt_TM"/>
</dbReference>
<dbReference type="OMA" id="PISFRCT"/>
<feature type="transmembrane region" description="Helical" evidence="6">
    <location>
        <begin position="87"/>
        <end position="114"/>
    </location>
</feature>
<dbReference type="Gramene" id="TRITD3Bv1G216460.1">
    <property type="protein sequence ID" value="TRITD3Bv1G216460.1"/>
    <property type="gene ID" value="TRITD3Bv1G216460"/>
</dbReference>
<feature type="domain" description="Amino acid transporter transmembrane" evidence="7">
    <location>
        <begin position="39"/>
        <end position="119"/>
    </location>
</feature>
<evidence type="ECO:0000256" key="1">
    <source>
        <dbReference type="ARBA" id="ARBA00004370"/>
    </source>
</evidence>
<keyword evidence="3" id="KW-0029">Amino-acid transport</keyword>
<name>A0A9R1QS19_TRITD</name>
<evidence type="ECO:0000256" key="2">
    <source>
        <dbReference type="ARBA" id="ARBA00022692"/>
    </source>
</evidence>
<organism evidence="8 9">
    <name type="scientific">Triticum turgidum subsp. durum</name>
    <name type="common">Durum wheat</name>
    <name type="synonym">Triticum durum</name>
    <dbReference type="NCBI Taxonomy" id="4567"/>
    <lineage>
        <taxon>Eukaryota</taxon>
        <taxon>Viridiplantae</taxon>
        <taxon>Streptophyta</taxon>
        <taxon>Embryophyta</taxon>
        <taxon>Tracheophyta</taxon>
        <taxon>Spermatophyta</taxon>
        <taxon>Magnoliopsida</taxon>
        <taxon>Liliopsida</taxon>
        <taxon>Poales</taxon>
        <taxon>Poaceae</taxon>
        <taxon>BOP clade</taxon>
        <taxon>Pooideae</taxon>
        <taxon>Triticodae</taxon>
        <taxon>Triticeae</taxon>
        <taxon>Triticinae</taxon>
        <taxon>Triticum</taxon>
    </lineage>
</organism>